<comment type="subunit">
    <text evidence="3">Heterooligomeric complex of about 850 to 900 kDa that forms two stacked rings, 12 to 16 nm in diameter.</text>
</comment>
<dbReference type="InterPro" id="IPR053374">
    <property type="entry name" value="TCP-1_chaperonin"/>
</dbReference>
<dbReference type="InterPro" id="IPR017998">
    <property type="entry name" value="Chaperone_TCP-1"/>
</dbReference>
<dbReference type="GO" id="GO:0016887">
    <property type="term" value="F:ATP hydrolysis activity"/>
    <property type="evidence" value="ECO:0007669"/>
    <property type="project" value="InterPro"/>
</dbReference>
<dbReference type="SUPFAM" id="SSF52029">
    <property type="entry name" value="GroEL apical domain-like"/>
    <property type="match status" value="1"/>
</dbReference>
<proteinExistence type="inferred from homology"/>
<sequence>MMAPPRGMPGGYGQQPGIILLREGTDTSQGKAQLISNINACGAVVDAVRSTLGPRGMDKLMYDGTKVTISNDGATIMKLLDIVHPAARVLAEISMSQDSEVGDGTTSVVLLAGEMLKQVKPFVEDGLHPQTIARGVRKAVGLISKRLAEVAVDMPPDQRRRRLEILAGTALNSKLIANYKDLFAPMVVDAVIALDPLLLDLKLVGVKKVPGGSVTDSFFVQGVAFKKTFSYAGFEQMTKSFDNAKVLCLNVELELKSEKENAEVRISDPDDYQSIVDAEWKIIYDKLALCVECGANVVLSKLPIGDLATQYFADRGLFCAGRVAADDLGRVCKATGAVIQTSVQDMDRPGVLGLCAHFEEKQVGGERYNVFTGCPAAKTATIVLRGGSEQFIEESHRSIHDALMIAKRGAGDSRVVGGGGAVEMELSRYLRVEGLKCDGKDQLVLCAVAKALEVIPTQLAQNSGFDPTDILNALRKKHLDEDGLWYGVDCDNEGIQDTLEKEIWEPALNKANSLLAACEAACVILKIDETVRNPRSQDPGAAAGGQTLQQQHARTSQAMGGRGMAGMMGRGGRGVRRLK</sequence>
<accession>A0A8J2SMC1</accession>
<dbReference type="PROSITE" id="PS00995">
    <property type="entry name" value="TCP1_3"/>
    <property type="match status" value="1"/>
</dbReference>
<dbReference type="GO" id="GO:0140662">
    <property type="term" value="F:ATP-dependent protein folding chaperone"/>
    <property type="evidence" value="ECO:0007669"/>
    <property type="project" value="InterPro"/>
</dbReference>
<feature type="region of interest" description="Disordered" evidence="11">
    <location>
        <begin position="535"/>
        <end position="579"/>
    </location>
</feature>
<dbReference type="InterPro" id="IPR002423">
    <property type="entry name" value="Cpn60/GroEL/TCP-1"/>
</dbReference>
<dbReference type="AlphaFoldDB" id="A0A8J2SMC1"/>
<evidence type="ECO:0000256" key="6">
    <source>
        <dbReference type="ARBA" id="ARBA00022840"/>
    </source>
</evidence>
<evidence type="ECO:0000256" key="5">
    <source>
        <dbReference type="ARBA" id="ARBA00022741"/>
    </source>
</evidence>
<dbReference type="Pfam" id="PF00118">
    <property type="entry name" value="Cpn60_TCP1"/>
    <property type="match status" value="1"/>
</dbReference>
<keyword evidence="7 9" id="KW-0143">Chaperone</keyword>
<keyword evidence="6 9" id="KW-0067">ATP-binding</keyword>
<dbReference type="InterPro" id="IPR027413">
    <property type="entry name" value="GROEL-like_equatorial_sf"/>
</dbReference>
<dbReference type="EMBL" id="CAKKNE010000002">
    <property type="protein sequence ID" value="CAH0369169.1"/>
    <property type="molecule type" value="Genomic_DNA"/>
</dbReference>
<evidence type="ECO:0000256" key="2">
    <source>
        <dbReference type="ARBA" id="ARBA00008020"/>
    </source>
</evidence>
<dbReference type="InterPro" id="IPR027410">
    <property type="entry name" value="TCP-1-like_intermed_sf"/>
</dbReference>
<evidence type="ECO:0000256" key="4">
    <source>
        <dbReference type="ARBA" id="ARBA00022490"/>
    </source>
</evidence>
<evidence type="ECO:0000256" key="10">
    <source>
        <dbReference type="RuleBase" id="RU365042"/>
    </source>
</evidence>
<dbReference type="SUPFAM" id="SSF54849">
    <property type="entry name" value="GroEL-intermediate domain like"/>
    <property type="match status" value="1"/>
</dbReference>
<dbReference type="PANTHER" id="PTHR11353">
    <property type="entry name" value="CHAPERONIN"/>
    <property type="match status" value="1"/>
</dbReference>
<evidence type="ECO:0000313" key="12">
    <source>
        <dbReference type="EMBL" id="CAH0369169.1"/>
    </source>
</evidence>
<keyword evidence="5 9" id="KW-0547">Nucleotide-binding</keyword>
<dbReference type="OrthoDB" id="1935484at2759"/>
<dbReference type="PRINTS" id="PR00304">
    <property type="entry name" value="TCOMPLEXTCP1"/>
</dbReference>
<dbReference type="InterPro" id="IPR027409">
    <property type="entry name" value="GroEL-like_apical_dom_sf"/>
</dbReference>
<gene>
    <name evidence="12" type="ORF">PECAL_2P22800</name>
</gene>
<dbReference type="Gene3D" id="1.10.560.10">
    <property type="entry name" value="GroEL-like equatorial domain"/>
    <property type="match status" value="1"/>
</dbReference>
<feature type="compositionally biased region" description="Gly residues" evidence="11">
    <location>
        <begin position="560"/>
        <end position="572"/>
    </location>
</feature>
<organism evidence="12 13">
    <name type="scientific">Pelagomonas calceolata</name>
    <dbReference type="NCBI Taxonomy" id="35677"/>
    <lineage>
        <taxon>Eukaryota</taxon>
        <taxon>Sar</taxon>
        <taxon>Stramenopiles</taxon>
        <taxon>Ochrophyta</taxon>
        <taxon>Pelagophyceae</taxon>
        <taxon>Pelagomonadales</taxon>
        <taxon>Pelagomonadaceae</taxon>
        <taxon>Pelagomonas</taxon>
    </lineage>
</organism>
<dbReference type="PROSITE" id="PS00750">
    <property type="entry name" value="TCP1_1"/>
    <property type="match status" value="1"/>
</dbReference>
<keyword evidence="4 10" id="KW-0963">Cytoplasm</keyword>
<dbReference type="CDD" id="cd03340">
    <property type="entry name" value="TCP1_eta"/>
    <property type="match status" value="1"/>
</dbReference>
<comment type="subunit">
    <text evidence="10">Heterooligomeric complex that forms two stacked rings.</text>
</comment>
<evidence type="ECO:0000256" key="11">
    <source>
        <dbReference type="SAM" id="MobiDB-lite"/>
    </source>
</evidence>
<comment type="subcellular location">
    <subcellularLocation>
        <location evidence="1 10">Cytoplasm</location>
    </subcellularLocation>
</comment>
<evidence type="ECO:0000256" key="1">
    <source>
        <dbReference type="ARBA" id="ARBA00004496"/>
    </source>
</evidence>
<dbReference type="NCBIfam" id="TIGR02345">
    <property type="entry name" value="chap_CCT_eta"/>
    <property type="match status" value="1"/>
</dbReference>
<name>A0A8J2SMC1_9STRA</name>
<dbReference type="Gene3D" id="3.30.260.10">
    <property type="entry name" value="TCP-1-like chaperonin intermediate domain"/>
    <property type="match status" value="1"/>
</dbReference>
<evidence type="ECO:0000256" key="3">
    <source>
        <dbReference type="ARBA" id="ARBA00011531"/>
    </source>
</evidence>
<reference evidence="12" key="1">
    <citation type="submission" date="2021-11" db="EMBL/GenBank/DDBJ databases">
        <authorList>
            <consortium name="Genoscope - CEA"/>
            <person name="William W."/>
        </authorList>
    </citation>
    <scope>NUCLEOTIDE SEQUENCE</scope>
</reference>
<dbReference type="FunFam" id="1.10.560.10:FF:000017">
    <property type="entry name" value="T-complex protein 1 subunit eta"/>
    <property type="match status" value="1"/>
</dbReference>
<evidence type="ECO:0000256" key="8">
    <source>
        <dbReference type="ARBA" id="ARBA00024677"/>
    </source>
</evidence>
<dbReference type="InterPro" id="IPR012720">
    <property type="entry name" value="Chap_CCT_eta"/>
</dbReference>
<dbReference type="SUPFAM" id="SSF48592">
    <property type="entry name" value="GroEL equatorial domain-like"/>
    <property type="match status" value="1"/>
</dbReference>
<dbReference type="NCBIfam" id="NF041083">
    <property type="entry name" value="thermosome_beta"/>
    <property type="match status" value="1"/>
</dbReference>
<dbReference type="FunFam" id="3.50.7.10:FF:000006">
    <property type="entry name" value="T-complex protein 1 subunit eta"/>
    <property type="match status" value="1"/>
</dbReference>
<feature type="compositionally biased region" description="Low complexity" evidence="11">
    <location>
        <begin position="540"/>
        <end position="553"/>
    </location>
</feature>
<dbReference type="PROSITE" id="PS00751">
    <property type="entry name" value="TCP1_2"/>
    <property type="match status" value="1"/>
</dbReference>
<dbReference type="Gene3D" id="3.50.7.10">
    <property type="entry name" value="GroEL"/>
    <property type="match status" value="1"/>
</dbReference>
<dbReference type="Proteomes" id="UP000789595">
    <property type="component" value="Unassembled WGS sequence"/>
</dbReference>
<comment type="caution">
    <text evidence="12">The sequence shown here is derived from an EMBL/GenBank/DDBJ whole genome shotgun (WGS) entry which is preliminary data.</text>
</comment>
<dbReference type="GO" id="GO:0005832">
    <property type="term" value="C:chaperonin-containing T-complex"/>
    <property type="evidence" value="ECO:0007669"/>
    <property type="project" value="UniProtKB-ARBA"/>
</dbReference>
<dbReference type="GO" id="GO:0051082">
    <property type="term" value="F:unfolded protein binding"/>
    <property type="evidence" value="ECO:0007669"/>
    <property type="project" value="InterPro"/>
</dbReference>
<dbReference type="InterPro" id="IPR002194">
    <property type="entry name" value="Chaperonin_TCP-1_CS"/>
</dbReference>
<comment type="similarity">
    <text evidence="2 9">Belongs to the TCP-1 chaperonin family.</text>
</comment>
<protein>
    <recommendedName>
        <fullName evidence="10">T-complex protein 1 subunit eta</fullName>
        <shortName evidence="10">TCP-1-eta</shortName>
    </recommendedName>
    <alternativeName>
        <fullName evidence="10">CCT-eta</fullName>
    </alternativeName>
</protein>
<comment type="function">
    <text evidence="8 10">Molecular chaperone; assists the folding of proteins upon ATP hydrolysis. Known to play a role, in vitro, in the folding of actin and tubulin.</text>
</comment>
<dbReference type="GO" id="GO:0005524">
    <property type="term" value="F:ATP binding"/>
    <property type="evidence" value="ECO:0007669"/>
    <property type="project" value="UniProtKB-KW"/>
</dbReference>
<keyword evidence="13" id="KW-1185">Reference proteome</keyword>
<evidence type="ECO:0000313" key="13">
    <source>
        <dbReference type="Proteomes" id="UP000789595"/>
    </source>
</evidence>
<evidence type="ECO:0000256" key="7">
    <source>
        <dbReference type="ARBA" id="ARBA00023186"/>
    </source>
</evidence>
<evidence type="ECO:0000256" key="9">
    <source>
        <dbReference type="RuleBase" id="RU004187"/>
    </source>
</evidence>